<dbReference type="RefSeq" id="WP_106586212.1">
    <property type="nucleotide sequence ID" value="NZ_PYGA01000026.1"/>
</dbReference>
<dbReference type="Proteomes" id="UP000240542">
    <property type="component" value="Unassembled WGS sequence"/>
</dbReference>
<protein>
    <recommendedName>
        <fullName evidence="2">Polysaccharide lyase 14 domain-containing protein</fullName>
    </recommendedName>
</protein>
<dbReference type="PANTHER" id="PTHR40124:SF1">
    <property type="entry name" value="DISAGGREGATASE RELATED REPEAT PROTEIN"/>
    <property type="match status" value="1"/>
</dbReference>
<proteinExistence type="predicted"/>
<sequence>MKSKTLLLSAAGVATLLIPAVLYPQFGAEPAQETVHTVADPAQAQAQASNENTFERPAADDPYPLGEWGKDGWNAPWSVGMGERTRIDGSTPAHSGDQSLRVLYPKGRVGPEESGAQAPFTLAKAREYYVSMWIRFDADFSWGTTQYAGKVGIGLAGGDWCSGGQTCDGTNGFSSRFIWRRAGGEAALYYYHMDKKDKYGDYVSLERNGSVVHWPKGEWVNIVQRVKVNTVTGGQANPDGEIEVFYNGQSAAEVTGLRFVENDDQVDTAYFDSFAGGATTEFAPQNDSYIWYDDIKVATDPADICELGNHCP</sequence>
<evidence type="ECO:0000313" key="4">
    <source>
        <dbReference type="Proteomes" id="UP000240542"/>
    </source>
</evidence>
<dbReference type="Gene3D" id="2.60.120.200">
    <property type="match status" value="1"/>
</dbReference>
<reference evidence="3 4" key="1">
    <citation type="submission" date="2018-03" db="EMBL/GenBank/DDBJ databases">
        <title>Genomic Encyclopedia of Archaeal and Bacterial Type Strains, Phase II (KMG-II): from individual species to whole genera.</title>
        <authorList>
            <person name="Goeker M."/>
        </authorList>
    </citation>
    <scope>NUCLEOTIDE SEQUENCE [LARGE SCALE GENOMIC DNA]</scope>
    <source>
        <strain evidence="3 4">DSM 45312</strain>
    </source>
</reference>
<name>A0A2P8CWV9_9ACTN</name>
<evidence type="ECO:0000256" key="1">
    <source>
        <dbReference type="SAM" id="SignalP"/>
    </source>
</evidence>
<comment type="caution">
    <text evidence="3">The sequence shown here is derived from an EMBL/GenBank/DDBJ whole genome shotgun (WGS) entry which is preliminary data.</text>
</comment>
<feature type="chain" id="PRO_5038448683" description="Polysaccharide lyase 14 domain-containing protein" evidence="1">
    <location>
        <begin position="25"/>
        <end position="312"/>
    </location>
</feature>
<dbReference type="EMBL" id="PYGA01000026">
    <property type="protein sequence ID" value="PSK89440.1"/>
    <property type="molecule type" value="Genomic_DNA"/>
</dbReference>
<evidence type="ECO:0000313" key="3">
    <source>
        <dbReference type="EMBL" id="PSK89440.1"/>
    </source>
</evidence>
<organism evidence="3 4">
    <name type="scientific">Murinocardiopsis flavida</name>
    <dbReference type="NCBI Taxonomy" id="645275"/>
    <lineage>
        <taxon>Bacteria</taxon>
        <taxon>Bacillati</taxon>
        <taxon>Actinomycetota</taxon>
        <taxon>Actinomycetes</taxon>
        <taxon>Streptosporangiales</taxon>
        <taxon>Nocardiopsidaceae</taxon>
        <taxon>Murinocardiopsis</taxon>
    </lineage>
</organism>
<feature type="domain" description="Polysaccharide lyase 14" evidence="2">
    <location>
        <begin position="94"/>
        <end position="295"/>
    </location>
</feature>
<keyword evidence="4" id="KW-1185">Reference proteome</keyword>
<keyword evidence="1" id="KW-0732">Signal</keyword>
<gene>
    <name evidence="3" type="ORF">CLV63_12676</name>
</gene>
<accession>A0A2P8CWV9</accession>
<dbReference type="Pfam" id="PF21294">
    <property type="entry name" value="Polysacc_lyase_14"/>
    <property type="match status" value="1"/>
</dbReference>
<evidence type="ECO:0000259" key="2">
    <source>
        <dbReference type="Pfam" id="PF21294"/>
    </source>
</evidence>
<dbReference type="InterPro" id="IPR048958">
    <property type="entry name" value="Polysacc_lyase_14"/>
</dbReference>
<dbReference type="AlphaFoldDB" id="A0A2P8CWV9"/>
<feature type="signal peptide" evidence="1">
    <location>
        <begin position="1"/>
        <end position="24"/>
    </location>
</feature>
<dbReference type="PANTHER" id="PTHR40124">
    <property type="match status" value="1"/>
</dbReference>
<dbReference type="OrthoDB" id="7552220at2"/>